<dbReference type="InterPro" id="IPR000914">
    <property type="entry name" value="SBP_5_dom"/>
</dbReference>
<dbReference type="PANTHER" id="PTHR30290:SF10">
    <property type="entry name" value="PERIPLASMIC OLIGOPEPTIDE-BINDING PROTEIN-RELATED"/>
    <property type="match status" value="1"/>
</dbReference>
<dbReference type="SUPFAM" id="SSF53850">
    <property type="entry name" value="Periplasmic binding protein-like II"/>
    <property type="match status" value="1"/>
</dbReference>
<dbReference type="PIRSF" id="PIRSF002741">
    <property type="entry name" value="MppA"/>
    <property type="match status" value="1"/>
</dbReference>
<evidence type="ECO:0000259" key="6">
    <source>
        <dbReference type="Pfam" id="PF00496"/>
    </source>
</evidence>
<dbReference type="InterPro" id="IPR039424">
    <property type="entry name" value="SBP_5"/>
</dbReference>
<protein>
    <submittedName>
        <fullName evidence="7">ABC transporter substrate-binding protein</fullName>
    </submittedName>
</protein>
<feature type="signal peptide" evidence="5">
    <location>
        <begin position="1"/>
        <end position="27"/>
    </location>
</feature>
<dbReference type="RefSeq" id="WP_378167661.1">
    <property type="nucleotide sequence ID" value="NZ_JBHSBU010000001.1"/>
</dbReference>
<dbReference type="Gene3D" id="3.40.190.10">
    <property type="entry name" value="Periplasmic binding protein-like II"/>
    <property type="match status" value="1"/>
</dbReference>
<keyword evidence="4 5" id="KW-0732">Signal</keyword>
<evidence type="ECO:0000256" key="3">
    <source>
        <dbReference type="ARBA" id="ARBA00022448"/>
    </source>
</evidence>
<evidence type="ECO:0000313" key="7">
    <source>
        <dbReference type="EMBL" id="MFC4161572.1"/>
    </source>
</evidence>
<evidence type="ECO:0000256" key="1">
    <source>
        <dbReference type="ARBA" id="ARBA00004196"/>
    </source>
</evidence>
<dbReference type="EMBL" id="JBHSBU010000001">
    <property type="protein sequence ID" value="MFC4161572.1"/>
    <property type="molecule type" value="Genomic_DNA"/>
</dbReference>
<proteinExistence type="inferred from homology"/>
<accession>A0ABV8MXW3</accession>
<evidence type="ECO:0000256" key="4">
    <source>
        <dbReference type="ARBA" id="ARBA00022729"/>
    </source>
</evidence>
<sequence>MKLTKLKRVLGIALALPLAAISVEALAAADMNKVLRYYFEAPESGFDPAKYSDHYSGEINSSIFESLLDYDYLAEPMTLVPNTAEALPTVLDEGKTFIYKIRPGIFFADDPAFGGKKRELVAQDYVYSYQRLVDPANRGAPWDFMLKGKIVGLDEKLEEAKKTGKFDYDKPIEGLKALDRYTLQIKLKRPDYNMMYITAAVATGAVAREVITKYGEDSEAHPVGTGPYRVKSWQRRNRIILEANPNYRGKTYTPTTAPGAEVDQRLVKELAGKTFPRIGIIDIKVINQPQAAWLAFESKEIDMLPRMGASYGNLVAKNGVLKPEYVKRGYQYMRESEAYIGYYQFNMDDPVVGGYELPKIALRRAIALSYDQAKSIAVVRLNQATAAQSPLAPQINGYDPNFKNVLGRHSPAHGNAMLDLFGYKDCDNDGWREQPGCKPLKISFMMSSGKDSRATEELLQKGFDSIKIRFEVVKMNFSDMLKNRQNGQYQMAEGAWGQDYPDAENFMQLLYGPNAGPVNEARFRNKDFDKLYEDIATSPPSPERNEKLRQMSRIVAAYVPWIYDNNLLRSHLAHSWMRGFRVHPINMPYFMYLDIDEEQRKASMQKK</sequence>
<keyword evidence="8" id="KW-1185">Reference proteome</keyword>
<dbReference type="Pfam" id="PF00496">
    <property type="entry name" value="SBP_bac_5"/>
    <property type="match status" value="1"/>
</dbReference>
<evidence type="ECO:0000256" key="2">
    <source>
        <dbReference type="ARBA" id="ARBA00005695"/>
    </source>
</evidence>
<feature type="chain" id="PRO_5047067386" evidence="5">
    <location>
        <begin position="28"/>
        <end position="607"/>
    </location>
</feature>
<comment type="similarity">
    <text evidence="2">Belongs to the bacterial solute-binding protein 5 family.</text>
</comment>
<comment type="subcellular location">
    <subcellularLocation>
        <location evidence="1">Cell envelope</location>
    </subcellularLocation>
</comment>
<dbReference type="Proteomes" id="UP001595791">
    <property type="component" value="Unassembled WGS sequence"/>
</dbReference>
<evidence type="ECO:0000256" key="5">
    <source>
        <dbReference type="SAM" id="SignalP"/>
    </source>
</evidence>
<dbReference type="Gene3D" id="3.10.105.10">
    <property type="entry name" value="Dipeptide-binding Protein, Domain 3"/>
    <property type="match status" value="1"/>
</dbReference>
<keyword evidence="3" id="KW-0813">Transport</keyword>
<organism evidence="7 8">
    <name type="scientific">Chitinimonas lacunae</name>
    <dbReference type="NCBI Taxonomy" id="1963018"/>
    <lineage>
        <taxon>Bacteria</taxon>
        <taxon>Pseudomonadati</taxon>
        <taxon>Pseudomonadota</taxon>
        <taxon>Betaproteobacteria</taxon>
        <taxon>Neisseriales</taxon>
        <taxon>Chitinibacteraceae</taxon>
        <taxon>Chitinimonas</taxon>
    </lineage>
</organism>
<gene>
    <name evidence="7" type="ORF">ACFOW7_19740</name>
</gene>
<name>A0ABV8MXW3_9NEIS</name>
<evidence type="ECO:0000313" key="8">
    <source>
        <dbReference type="Proteomes" id="UP001595791"/>
    </source>
</evidence>
<feature type="domain" description="Solute-binding protein family 5" evidence="6">
    <location>
        <begin position="79"/>
        <end position="514"/>
    </location>
</feature>
<dbReference type="PANTHER" id="PTHR30290">
    <property type="entry name" value="PERIPLASMIC BINDING COMPONENT OF ABC TRANSPORTER"/>
    <property type="match status" value="1"/>
</dbReference>
<comment type="caution">
    <text evidence="7">The sequence shown here is derived from an EMBL/GenBank/DDBJ whole genome shotgun (WGS) entry which is preliminary data.</text>
</comment>
<reference evidence="8" key="1">
    <citation type="journal article" date="2019" name="Int. J. Syst. Evol. Microbiol.">
        <title>The Global Catalogue of Microorganisms (GCM) 10K type strain sequencing project: providing services to taxonomists for standard genome sequencing and annotation.</title>
        <authorList>
            <consortium name="The Broad Institute Genomics Platform"/>
            <consortium name="The Broad Institute Genome Sequencing Center for Infectious Disease"/>
            <person name="Wu L."/>
            <person name="Ma J."/>
        </authorList>
    </citation>
    <scope>NUCLEOTIDE SEQUENCE [LARGE SCALE GENOMIC DNA]</scope>
    <source>
        <strain evidence="8">LMG 29894</strain>
    </source>
</reference>
<dbReference type="InterPro" id="IPR030678">
    <property type="entry name" value="Peptide/Ni-bd"/>
</dbReference>